<evidence type="ECO:0000313" key="1">
    <source>
        <dbReference type="Ensembl" id="ENSNBRP00000005459.1"/>
    </source>
</evidence>
<reference evidence="1" key="2">
    <citation type="submission" date="2025-09" db="UniProtKB">
        <authorList>
            <consortium name="Ensembl"/>
        </authorList>
    </citation>
    <scope>IDENTIFICATION</scope>
</reference>
<protein>
    <recommendedName>
        <fullName evidence="3">Protein kinase domain-containing protein</fullName>
    </recommendedName>
</protein>
<dbReference type="AlphaFoldDB" id="A0A3Q4MA78"/>
<dbReference type="Bgee" id="ENSNBRG00000004324">
    <property type="expression patterns" value="Expressed in zone of skin and 5 other cell types or tissues"/>
</dbReference>
<keyword evidence="2" id="KW-1185">Reference proteome</keyword>
<dbReference type="SUPFAM" id="SSF56112">
    <property type="entry name" value="Protein kinase-like (PK-like)"/>
    <property type="match status" value="1"/>
</dbReference>
<evidence type="ECO:0000313" key="2">
    <source>
        <dbReference type="Proteomes" id="UP000261580"/>
    </source>
</evidence>
<sequence>MHVNGSPTAGCLDIGSLTSTLPVIPQNKLTDLYYLSGGGFGTVFKGKHSDWRTTVAVKCLKLDSPVIERYSTPIRPSCTFQ</sequence>
<name>A0A3Q4MA78_NEOBR</name>
<evidence type="ECO:0008006" key="3">
    <source>
        <dbReference type="Google" id="ProtNLM"/>
    </source>
</evidence>
<accession>A0A3Q4MA78</accession>
<dbReference type="Proteomes" id="UP000261580">
    <property type="component" value="Unassembled WGS sequence"/>
</dbReference>
<dbReference type="GeneTree" id="ENSGT00990000210226"/>
<dbReference type="InterPro" id="IPR011009">
    <property type="entry name" value="Kinase-like_dom_sf"/>
</dbReference>
<dbReference type="Ensembl" id="ENSNBRT00000005623.1">
    <property type="protein sequence ID" value="ENSNBRP00000005459.1"/>
    <property type="gene ID" value="ENSNBRG00000004324.1"/>
</dbReference>
<dbReference type="Gene3D" id="1.10.510.10">
    <property type="entry name" value="Transferase(Phosphotransferase) domain 1"/>
    <property type="match status" value="1"/>
</dbReference>
<organism evidence="1 2">
    <name type="scientific">Neolamprologus brichardi</name>
    <name type="common">Fairy cichlid</name>
    <name type="synonym">Lamprologus brichardi</name>
    <dbReference type="NCBI Taxonomy" id="32507"/>
    <lineage>
        <taxon>Eukaryota</taxon>
        <taxon>Metazoa</taxon>
        <taxon>Chordata</taxon>
        <taxon>Craniata</taxon>
        <taxon>Vertebrata</taxon>
        <taxon>Euteleostomi</taxon>
        <taxon>Actinopterygii</taxon>
        <taxon>Neopterygii</taxon>
        <taxon>Teleostei</taxon>
        <taxon>Neoteleostei</taxon>
        <taxon>Acanthomorphata</taxon>
        <taxon>Ovalentaria</taxon>
        <taxon>Cichlomorphae</taxon>
        <taxon>Cichliformes</taxon>
        <taxon>Cichlidae</taxon>
        <taxon>African cichlids</taxon>
        <taxon>Pseudocrenilabrinae</taxon>
        <taxon>Lamprologini</taxon>
        <taxon>Neolamprologus</taxon>
    </lineage>
</organism>
<dbReference type="STRING" id="32507.ENSNBRP00000005459"/>
<reference evidence="1" key="1">
    <citation type="submission" date="2025-08" db="UniProtKB">
        <authorList>
            <consortium name="Ensembl"/>
        </authorList>
    </citation>
    <scope>IDENTIFICATION</scope>
</reference>
<proteinExistence type="predicted"/>